<dbReference type="EMBL" id="GIIL01008212">
    <property type="protein sequence ID" value="NOV51938.1"/>
    <property type="molecule type" value="Transcribed_RNA"/>
</dbReference>
<accession>A0A6M2E344</accession>
<dbReference type="AlphaFoldDB" id="A0A6M2E344"/>
<reference evidence="2" key="1">
    <citation type="submission" date="2020-03" db="EMBL/GenBank/DDBJ databases">
        <title>Transcriptomic Profiling of the Digestive Tract of the Rat Flea, Xenopsylla cheopis, Following Blood Feeding and Infection with Yersinia pestis.</title>
        <authorList>
            <person name="Bland D.M."/>
            <person name="Martens C.A."/>
            <person name="Virtaneva K."/>
            <person name="Kanakabandi K."/>
            <person name="Long D."/>
            <person name="Rosenke R."/>
            <person name="Saturday G.A."/>
            <person name="Hoyt F.H."/>
            <person name="Bruno D.P."/>
            <person name="Ribeiro J.M.C."/>
            <person name="Hinnebusch J."/>
        </authorList>
    </citation>
    <scope>NUCLEOTIDE SEQUENCE</scope>
</reference>
<name>A0A6M2E344_XENCH</name>
<keyword evidence="1" id="KW-0812">Transmembrane</keyword>
<organism evidence="2">
    <name type="scientific">Xenopsylla cheopis</name>
    <name type="common">Oriental rat flea</name>
    <name type="synonym">Pulex cheopis</name>
    <dbReference type="NCBI Taxonomy" id="163159"/>
    <lineage>
        <taxon>Eukaryota</taxon>
        <taxon>Metazoa</taxon>
        <taxon>Ecdysozoa</taxon>
        <taxon>Arthropoda</taxon>
        <taxon>Hexapoda</taxon>
        <taxon>Insecta</taxon>
        <taxon>Pterygota</taxon>
        <taxon>Neoptera</taxon>
        <taxon>Endopterygota</taxon>
        <taxon>Siphonaptera</taxon>
        <taxon>Pulicidae</taxon>
        <taxon>Xenopsyllinae</taxon>
        <taxon>Xenopsylla</taxon>
    </lineage>
</organism>
<feature type="transmembrane region" description="Helical" evidence="1">
    <location>
        <begin position="12"/>
        <end position="29"/>
    </location>
</feature>
<keyword evidence="1" id="KW-1133">Transmembrane helix</keyword>
<proteinExistence type="predicted"/>
<evidence type="ECO:0000256" key="1">
    <source>
        <dbReference type="SAM" id="Phobius"/>
    </source>
</evidence>
<keyword evidence="1" id="KW-0472">Membrane</keyword>
<protein>
    <submittedName>
        <fullName evidence="2">Putative secreted protein</fullName>
    </submittedName>
</protein>
<evidence type="ECO:0000313" key="2">
    <source>
        <dbReference type="EMBL" id="NOV51938.1"/>
    </source>
</evidence>
<sequence length="68" mass="7776">MLVPFHCNIHLWLASYLLIVFGVVGFDKVRGSGTPKNGDNGFNKCINYTFSCWFKTHNSSQYCFYNAC</sequence>